<dbReference type="SUPFAM" id="SSF52540">
    <property type="entry name" value="P-loop containing nucleoside triphosphate hydrolases"/>
    <property type="match status" value="1"/>
</dbReference>
<dbReference type="EMBL" id="CP050266">
    <property type="protein sequence ID" value="QIR07297.1"/>
    <property type="molecule type" value="Genomic_DNA"/>
</dbReference>
<dbReference type="Pfam" id="PF06144">
    <property type="entry name" value="DNA_pol3_delta"/>
    <property type="match status" value="1"/>
</dbReference>
<evidence type="ECO:0000256" key="6">
    <source>
        <dbReference type="ARBA" id="ARBA00022932"/>
    </source>
</evidence>
<dbReference type="GO" id="GO:0003887">
    <property type="term" value="F:DNA-directed DNA polymerase activity"/>
    <property type="evidence" value="ECO:0007669"/>
    <property type="project" value="UniProtKB-EC"/>
</dbReference>
<comment type="catalytic activity">
    <reaction evidence="8">
        <text>DNA(n) + a 2'-deoxyribonucleoside 5'-triphosphate = DNA(n+1) + diphosphate</text>
        <dbReference type="Rhea" id="RHEA:22508"/>
        <dbReference type="Rhea" id="RHEA-COMP:17339"/>
        <dbReference type="Rhea" id="RHEA-COMP:17340"/>
        <dbReference type="ChEBI" id="CHEBI:33019"/>
        <dbReference type="ChEBI" id="CHEBI:61560"/>
        <dbReference type="ChEBI" id="CHEBI:173112"/>
        <dbReference type="EC" id="2.7.7.7"/>
    </reaction>
</comment>
<feature type="domain" description="DNA polymerase III subunit delta C-terminal" evidence="11">
    <location>
        <begin position="213"/>
        <end position="335"/>
    </location>
</feature>
<accession>A0ABX6K707</accession>
<dbReference type="Proteomes" id="UP000501408">
    <property type="component" value="Chromosome 1"/>
</dbReference>
<dbReference type="Pfam" id="PF14840">
    <property type="entry name" value="DNA_pol3_delt_C"/>
    <property type="match status" value="1"/>
</dbReference>
<keyword evidence="6" id="KW-0239">DNA-directed DNA polymerase</keyword>
<keyword evidence="4 12" id="KW-0548">Nucleotidyltransferase</keyword>
<dbReference type="InterPro" id="IPR027417">
    <property type="entry name" value="P-loop_NTPase"/>
</dbReference>
<evidence type="ECO:0000259" key="11">
    <source>
        <dbReference type="Pfam" id="PF14840"/>
    </source>
</evidence>
<name>A0ABX6K707_SALCS</name>
<dbReference type="Gene3D" id="1.10.8.60">
    <property type="match status" value="1"/>
</dbReference>
<evidence type="ECO:0000256" key="4">
    <source>
        <dbReference type="ARBA" id="ARBA00022695"/>
    </source>
</evidence>
<evidence type="ECO:0000256" key="9">
    <source>
        <dbReference type="NCBIfam" id="TIGR01128"/>
    </source>
</evidence>
<dbReference type="InterPro" id="IPR005790">
    <property type="entry name" value="DNA_polIII_delta"/>
</dbReference>
<dbReference type="InterPro" id="IPR032780">
    <property type="entry name" value="DNA_pol3_delt_C"/>
</dbReference>
<dbReference type="SUPFAM" id="SSF48019">
    <property type="entry name" value="post-AAA+ oligomerization domain-like"/>
    <property type="match status" value="1"/>
</dbReference>
<evidence type="ECO:0000313" key="12">
    <source>
        <dbReference type="EMBL" id="QIR07297.1"/>
    </source>
</evidence>
<keyword evidence="5" id="KW-0235">DNA replication</keyword>
<reference evidence="12 13" key="1">
    <citation type="submission" date="2020-03" db="EMBL/GenBank/DDBJ databases">
        <title>Genome mining reveals the biosynthetic pathways of PHA and ectoines of the halophilic strain Salinivibrio costicola M318 isolated from fermented shrimp paste.</title>
        <authorList>
            <person name="Doan T.V."/>
            <person name="Tran L.T."/>
            <person name="Trieu T.A."/>
            <person name="Nguyen Q.V."/>
            <person name="Quach T.N."/>
            <person name="Phi T.Q."/>
            <person name="Kumar S."/>
        </authorList>
    </citation>
    <scope>NUCLEOTIDE SEQUENCE [LARGE SCALE GENOMIC DNA]</scope>
    <source>
        <strain evidence="12 13">M318</strain>
    </source>
</reference>
<dbReference type="NCBIfam" id="TIGR01128">
    <property type="entry name" value="holA"/>
    <property type="match status" value="1"/>
</dbReference>
<comment type="similarity">
    <text evidence="7">Belongs to the DNA polymerase HolA subunit family.</text>
</comment>
<evidence type="ECO:0000313" key="13">
    <source>
        <dbReference type="Proteomes" id="UP000501408"/>
    </source>
</evidence>
<organism evidence="12 13">
    <name type="scientific">Salinivibrio costicola</name>
    <name type="common">Vibrio costicola</name>
    <dbReference type="NCBI Taxonomy" id="51367"/>
    <lineage>
        <taxon>Bacteria</taxon>
        <taxon>Pseudomonadati</taxon>
        <taxon>Pseudomonadota</taxon>
        <taxon>Gammaproteobacteria</taxon>
        <taxon>Vibrionales</taxon>
        <taxon>Vibrionaceae</taxon>
        <taxon>Salinivibrio</taxon>
    </lineage>
</organism>
<evidence type="ECO:0000256" key="3">
    <source>
        <dbReference type="ARBA" id="ARBA00022679"/>
    </source>
</evidence>
<protein>
    <recommendedName>
        <fullName evidence="2 9">DNA polymerase III subunit delta</fullName>
        <ecNumber evidence="1 9">2.7.7.7</ecNumber>
    </recommendedName>
</protein>
<dbReference type="PANTHER" id="PTHR34388:SF1">
    <property type="entry name" value="DNA POLYMERASE III SUBUNIT DELTA"/>
    <property type="match status" value="1"/>
</dbReference>
<dbReference type="InterPro" id="IPR010372">
    <property type="entry name" value="DNA_pol3_delta_N"/>
</dbReference>
<gene>
    <name evidence="12" type="primary">holA</name>
    <name evidence="12" type="ORF">HBA18_03885</name>
</gene>
<keyword evidence="13" id="KW-1185">Reference proteome</keyword>
<dbReference type="PANTHER" id="PTHR34388">
    <property type="entry name" value="DNA POLYMERASE III SUBUNIT DELTA"/>
    <property type="match status" value="1"/>
</dbReference>
<evidence type="ECO:0000259" key="10">
    <source>
        <dbReference type="Pfam" id="PF06144"/>
    </source>
</evidence>
<dbReference type="Gene3D" id="1.20.272.10">
    <property type="match status" value="1"/>
</dbReference>
<dbReference type="CDD" id="cd18138">
    <property type="entry name" value="HLD_clamp_pol_III_delta"/>
    <property type="match status" value="1"/>
</dbReference>
<sequence length="340" mass="39480">MRTYPEQLAQQLKQPLRQTYLVFGSDPLLKLESRDAICRSAREQGFEEHHRFIIDAQLNWQEVIDCCQALSLFSSRQIIEITCPENGLNTTQAKQLADIAQWLNPDILLLVQGERLNKKQESAKWFTALSQHGLYVVCNTPDARQLPRFIEQRCQGLGLKPDQPALQLLAQWHEGNLLALVQSLHILQLLYPDGALTLPRIESALSRHHHFTPFQLTDALLEGKAQRAQRILEQLYAEGNEPTLLLRLIQKELKQLYVIHEQGQQGRPLNKIFDQLRIWQTRRPMMIAALNRLTRPRLTQLLRQLAQLEISLKTDYSRDPWPELHYFCALMCQTPEPQPR</sequence>
<evidence type="ECO:0000256" key="1">
    <source>
        <dbReference type="ARBA" id="ARBA00012417"/>
    </source>
</evidence>
<evidence type="ECO:0000256" key="2">
    <source>
        <dbReference type="ARBA" id="ARBA00017703"/>
    </source>
</evidence>
<proteinExistence type="inferred from homology"/>
<evidence type="ECO:0000256" key="7">
    <source>
        <dbReference type="ARBA" id="ARBA00034754"/>
    </source>
</evidence>
<evidence type="ECO:0000256" key="5">
    <source>
        <dbReference type="ARBA" id="ARBA00022705"/>
    </source>
</evidence>
<dbReference type="RefSeq" id="WP_167314986.1">
    <property type="nucleotide sequence ID" value="NZ_CP050266.1"/>
</dbReference>
<dbReference type="Gene3D" id="3.40.50.300">
    <property type="entry name" value="P-loop containing nucleotide triphosphate hydrolases"/>
    <property type="match status" value="1"/>
</dbReference>
<dbReference type="EC" id="2.7.7.7" evidence="1 9"/>
<dbReference type="InterPro" id="IPR008921">
    <property type="entry name" value="DNA_pol3_clamp-load_cplx_C"/>
</dbReference>
<evidence type="ECO:0000256" key="8">
    <source>
        <dbReference type="ARBA" id="ARBA00049244"/>
    </source>
</evidence>
<keyword evidence="3 12" id="KW-0808">Transferase</keyword>
<feature type="domain" description="DNA polymerase III delta N-terminal" evidence="10">
    <location>
        <begin position="20"/>
        <end position="138"/>
    </location>
</feature>